<evidence type="ECO:0000313" key="2">
    <source>
        <dbReference type="Proteomes" id="UP000596660"/>
    </source>
</evidence>
<sequence length="578" mass="64689">MTDGKSYNYNGQVIPPSALKTILKRPKLASYGTEEDVDSGQLSGLIFVSERTNSLETLHIALFFQDSGCIAGDYLVYVSTMEAAPEPHQPWTAVYKTNLITGETERLTLPGKADLSPSVSPDGKRIAVASFQRKAGWDGEVEDLKTSIFVMNVERPLNRKLVVVDGGWPTWGSDNVLFFHRNIEKVKMRKRWGVFRVDLRLSPTSVTRVTPEEISAMTPAAIDETKVVVATIRKPFTFDEDEREEDQYRHIEIFDLTKPKDESVKITQVTRPKADHFNPFVIEDNNGGKRIGYHRCNSDKVNTYNVVEKDFYKLQSPDPDVGIFRVSGVFPTISECGRKLAFVDNEFKAVWVADSSGLHMVYENQYIMENAELGEFDGGKVTRLTEGNWTDTHCHWSPKGDWIAFSSNRANPTAKGYEDLPDPGYFGVYLVKADDKNVVVKVIDSGYTYFGGLFPGHVNHPIFSPDGKSLVITDDFAAVSCDPISMPIFVHSVRPYGDIFVVDLDLDDIYKNENLNKFTRLTHKCPYVHQSGAESVHMTGHLCITVIIGPDDVTYIWIARLHSSGARLGGEKCGASML</sequence>
<proteinExistence type="predicted"/>
<dbReference type="PANTHER" id="PTHR32161:SF21">
    <property type="entry name" value="OS03G0314500 PROTEIN"/>
    <property type="match status" value="1"/>
</dbReference>
<dbReference type="AlphaFoldDB" id="A0A803LXY3"/>
<reference evidence="1" key="1">
    <citation type="journal article" date="2017" name="Nature">
        <title>The genome of Chenopodium quinoa.</title>
        <authorList>
            <person name="Jarvis D.E."/>
            <person name="Ho Y.S."/>
            <person name="Lightfoot D.J."/>
            <person name="Schmoeckel S.M."/>
            <person name="Li B."/>
            <person name="Borm T.J.A."/>
            <person name="Ohyanagi H."/>
            <person name="Mineta K."/>
            <person name="Michell C.T."/>
            <person name="Saber N."/>
            <person name="Kharbatia N.M."/>
            <person name="Rupper R.R."/>
            <person name="Sharp A.R."/>
            <person name="Dally N."/>
            <person name="Boughton B.A."/>
            <person name="Woo Y.H."/>
            <person name="Gao G."/>
            <person name="Schijlen E.G.W.M."/>
            <person name="Guo X."/>
            <person name="Momin A.A."/>
            <person name="Negrao S."/>
            <person name="Al-Babili S."/>
            <person name="Gehring C."/>
            <person name="Roessner U."/>
            <person name="Jung C."/>
            <person name="Murphy K."/>
            <person name="Arold S.T."/>
            <person name="Gojobori T."/>
            <person name="van der Linden C.G."/>
            <person name="van Loo E.N."/>
            <person name="Jellen E.N."/>
            <person name="Maughan P.J."/>
            <person name="Tester M."/>
        </authorList>
    </citation>
    <scope>NUCLEOTIDE SEQUENCE [LARGE SCALE GENOMIC DNA]</scope>
    <source>
        <strain evidence="1">cv. PI 614886</strain>
    </source>
</reference>
<protein>
    <submittedName>
        <fullName evidence="1">Uncharacterized protein</fullName>
    </submittedName>
</protein>
<dbReference type="OMA" id="EGTQLVF"/>
<dbReference type="InterPro" id="IPR011659">
    <property type="entry name" value="WD40"/>
</dbReference>
<dbReference type="Pfam" id="PF07676">
    <property type="entry name" value="PD40"/>
    <property type="match status" value="3"/>
</dbReference>
<dbReference type="Gramene" id="AUR62020334-RA">
    <property type="protein sequence ID" value="AUR62020334-RA:cds"/>
    <property type="gene ID" value="AUR62020334"/>
</dbReference>
<reference evidence="1" key="2">
    <citation type="submission" date="2021-03" db="UniProtKB">
        <authorList>
            <consortium name="EnsemblPlants"/>
        </authorList>
    </citation>
    <scope>IDENTIFICATION</scope>
</reference>
<dbReference type="Proteomes" id="UP000596660">
    <property type="component" value="Unplaced"/>
</dbReference>
<dbReference type="PANTHER" id="PTHR32161">
    <property type="entry name" value="DPP6 N-TERMINAL DOMAIN-LIKE PROTEIN"/>
    <property type="match status" value="1"/>
</dbReference>
<dbReference type="SUPFAM" id="SSF82171">
    <property type="entry name" value="DPP6 N-terminal domain-like"/>
    <property type="match status" value="1"/>
</dbReference>
<evidence type="ECO:0000313" key="1">
    <source>
        <dbReference type="EnsemblPlants" id="AUR62020334-RA:cds"/>
    </source>
</evidence>
<dbReference type="Gene3D" id="2.120.10.30">
    <property type="entry name" value="TolB, C-terminal domain"/>
    <property type="match status" value="2"/>
</dbReference>
<name>A0A803LXY3_CHEQI</name>
<accession>A0A803LXY3</accession>
<organism evidence="1 2">
    <name type="scientific">Chenopodium quinoa</name>
    <name type="common">Quinoa</name>
    <dbReference type="NCBI Taxonomy" id="63459"/>
    <lineage>
        <taxon>Eukaryota</taxon>
        <taxon>Viridiplantae</taxon>
        <taxon>Streptophyta</taxon>
        <taxon>Embryophyta</taxon>
        <taxon>Tracheophyta</taxon>
        <taxon>Spermatophyta</taxon>
        <taxon>Magnoliopsida</taxon>
        <taxon>eudicotyledons</taxon>
        <taxon>Gunneridae</taxon>
        <taxon>Pentapetalae</taxon>
        <taxon>Caryophyllales</taxon>
        <taxon>Chenopodiaceae</taxon>
        <taxon>Chenopodioideae</taxon>
        <taxon>Atripliceae</taxon>
        <taxon>Chenopodium</taxon>
    </lineage>
</organism>
<dbReference type="InterPro" id="IPR011042">
    <property type="entry name" value="6-blade_b-propeller_TolB-like"/>
</dbReference>
<keyword evidence="2" id="KW-1185">Reference proteome</keyword>
<dbReference type="EnsemblPlants" id="AUR62020334-RA">
    <property type="protein sequence ID" value="AUR62020334-RA:cds"/>
    <property type="gene ID" value="AUR62020334"/>
</dbReference>